<sequence length="324" mass="34934">MSKLRVDLQAASRMIAGAQRILFFMHVQPDGDSIGSTLGMIRALRQMGKEAIMVGADPIPPVFHFLPGWDEYCVPWQEVEGEWDLSCFLDCGDLERVGPALPAVRRGRTTLNVDHHATNTAFAEYNYLDFSAAAVGELAYRILREIGAPIDAGTALCLYTSLVTDTGGFRYDSTGPGTHRVAADLIELGARPYDVAQAVFETESLSRLALLSRALQTLQLDETGRVAWMVVTRKLLAEAGATDHDVEGVVNYARSVAGVEVGILFKETEDGGVRVNLRSRRTVDVGAIAQRFGGGGHARAAGCTLNVPMEDAVAQVMAAVKVVL</sequence>
<dbReference type="GO" id="GO:0003676">
    <property type="term" value="F:nucleic acid binding"/>
    <property type="evidence" value="ECO:0007669"/>
    <property type="project" value="InterPro"/>
</dbReference>
<accession>Q67P84</accession>
<keyword evidence="4" id="KW-1185">Reference proteome</keyword>
<dbReference type="OrthoDB" id="9803668at2"/>
<feature type="domain" description="DHHA1" evidence="2">
    <location>
        <begin position="235"/>
        <end position="319"/>
    </location>
</feature>
<dbReference type="InterPro" id="IPR003156">
    <property type="entry name" value="DHHA1_dom"/>
</dbReference>
<dbReference type="AlphaFoldDB" id="Q67P84"/>
<dbReference type="Gene3D" id="3.90.1640.10">
    <property type="entry name" value="inorganic pyrophosphatase (n-terminal core)"/>
    <property type="match status" value="1"/>
</dbReference>
<gene>
    <name evidence="3" type="ordered locus">STH1524</name>
</gene>
<dbReference type="eggNOG" id="COG0618">
    <property type="taxonomic scope" value="Bacteria"/>
</dbReference>
<evidence type="ECO:0000313" key="3">
    <source>
        <dbReference type="EMBL" id="BAD40509.1"/>
    </source>
</evidence>
<evidence type="ECO:0000259" key="1">
    <source>
        <dbReference type="Pfam" id="PF01368"/>
    </source>
</evidence>
<dbReference type="KEGG" id="sth:STH1524"/>
<dbReference type="Gene3D" id="3.10.310.30">
    <property type="match status" value="1"/>
</dbReference>
<dbReference type="RefSeq" id="WP_011195654.1">
    <property type="nucleotide sequence ID" value="NC_006177.1"/>
</dbReference>
<feature type="domain" description="DDH" evidence="1">
    <location>
        <begin position="20"/>
        <end position="160"/>
    </location>
</feature>
<dbReference type="EMBL" id="AP006840">
    <property type="protein sequence ID" value="BAD40509.1"/>
    <property type="molecule type" value="Genomic_DNA"/>
</dbReference>
<protein>
    <submittedName>
        <fullName evidence="3">Exopolyphosphatase-related protein</fullName>
    </submittedName>
</protein>
<dbReference type="InterPro" id="IPR051319">
    <property type="entry name" value="Oligoribo/pAp-PDE_c-di-AMP_PDE"/>
</dbReference>
<organism evidence="3 4">
    <name type="scientific">Symbiobacterium thermophilum (strain DSM 24528 / JCM 14929 / IAM 14863 / T)</name>
    <dbReference type="NCBI Taxonomy" id="292459"/>
    <lineage>
        <taxon>Bacteria</taxon>
        <taxon>Bacillati</taxon>
        <taxon>Bacillota</taxon>
        <taxon>Clostridia</taxon>
        <taxon>Eubacteriales</taxon>
        <taxon>Symbiobacteriaceae</taxon>
        <taxon>Symbiobacterium</taxon>
    </lineage>
</organism>
<dbReference type="PANTHER" id="PTHR47618:SF1">
    <property type="entry name" value="BIFUNCTIONAL OLIGORIBONUCLEASE AND PAP PHOSPHATASE NRNA"/>
    <property type="match status" value="1"/>
</dbReference>
<dbReference type="Pfam" id="PF01368">
    <property type="entry name" value="DHH"/>
    <property type="match status" value="1"/>
</dbReference>
<dbReference type="STRING" id="292459.STH1524"/>
<dbReference type="SUPFAM" id="SSF64182">
    <property type="entry name" value="DHH phosphoesterases"/>
    <property type="match status" value="1"/>
</dbReference>
<dbReference type="PANTHER" id="PTHR47618">
    <property type="entry name" value="BIFUNCTIONAL OLIGORIBONUCLEASE AND PAP PHOSPHATASE NRNA"/>
    <property type="match status" value="1"/>
</dbReference>
<dbReference type="Proteomes" id="UP000000417">
    <property type="component" value="Chromosome"/>
</dbReference>
<dbReference type="Pfam" id="PF02272">
    <property type="entry name" value="DHHA1"/>
    <property type="match status" value="1"/>
</dbReference>
<dbReference type="InterPro" id="IPR001667">
    <property type="entry name" value="DDH_dom"/>
</dbReference>
<name>Q67P84_SYMTH</name>
<evidence type="ECO:0000259" key="2">
    <source>
        <dbReference type="Pfam" id="PF02272"/>
    </source>
</evidence>
<dbReference type="HOGENOM" id="CLU_039720_0_0_9"/>
<dbReference type="InterPro" id="IPR038763">
    <property type="entry name" value="DHH_sf"/>
</dbReference>
<proteinExistence type="predicted"/>
<reference evidence="3 4" key="1">
    <citation type="journal article" date="2004" name="Nucleic Acids Res.">
        <title>Genome sequence of Symbiobacterium thermophilum, an uncultivable bacterium that depends on microbial commensalism.</title>
        <authorList>
            <person name="Ueda K."/>
            <person name="Yamashita A."/>
            <person name="Ishikawa J."/>
            <person name="Shimada M."/>
            <person name="Watsuji T."/>
            <person name="Morimura K."/>
            <person name="Ikeda H."/>
            <person name="Hattori M."/>
            <person name="Beppu T."/>
        </authorList>
    </citation>
    <scope>NUCLEOTIDE SEQUENCE [LARGE SCALE GENOMIC DNA]</scope>
    <source>
        <strain evidence="4">T / IAM 14863</strain>
    </source>
</reference>
<evidence type="ECO:0000313" key="4">
    <source>
        <dbReference type="Proteomes" id="UP000000417"/>
    </source>
</evidence>